<keyword evidence="5 11" id="KW-0285">Flavoprotein</keyword>
<dbReference type="Pfam" id="PF00441">
    <property type="entry name" value="Acyl-CoA_dh_1"/>
    <property type="match status" value="1"/>
</dbReference>
<dbReference type="GO" id="GO:0050660">
    <property type="term" value="F:flavin adenine dinucleotide binding"/>
    <property type="evidence" value="ECO:0007669"/>
    <property type="project" value="InterPro"/>
</dbReference>
<evidence type="ECO:0000259" key="14">
    <source>
        <dbReference type="Pfam" id="PF02771"/>
    </source>
</evidence>
<protein>
    <recommendedName>
        <fullName evidence="10">Isobutyryl-CoA dehydrogenase, mitochondrial</fullName>
    </recommendedName>
</protein>
<dbReference type="GO" id="GO:0009083">
    <property type="term" value="P:branched-chain amino acid catabolic process"/>
    <property type="evidence" value="ECO:0007669"/>
    <property type="project" value="UniProtKB-KW"/>
</dbReference>
<keyword evidence="6 11" id="KW-0274">FAD</keyword>
<evidence type="ECO:0000256" key="10">
    <source>
        <dbReference type="ARBA" id="ARBA00071686"/>
    </source>
</evidence>
<dbReference type="InterPro" id="IPR052547">
    <property type="entry name" value="Mito_Isobutyryl-CoADH"/>
</dbReference>
<evidence type="ECO:0000256" key="3">
    <source>
        <dbReference type="ARBA" id="ARBA00009347"/>
    </source>
</evidence>
<evidence type="ECO:0000256" key="1">
    <source>
        <dbReference type="ARBA" id="ARBA00001974"/>
    </source>
</evidence>
<comment type="pathway">
    <text evidence="2">Amino-acid degradation; L-valine degradation.</text>
</comment>
<dbReference type="PIRSF" id="PIRSF016578">
    <property type="entry name" value="HsaA"/>
    <property type="match status" value="1"/>
</dbReference>
<dbReference type="Pfam" id="PF02771">
    <property type="entry name" value="Acyl-CoA_dh_N"/>
    <property type="match status" value="1"/>
</dbReference>
<evidence type="ECO:0000313" key="16">
    <source>
        <dbReference type="Proteomes" id="UP000245591"/>
    </source>
</evidence>
<name>A0A2U1JEN8_SMIAN</name>
<dbReference type="SUPFAM" id="SSF56645">
    <property type="entry name" value="Acyl-CoA dehydrogenase NM domain-like"/>
    <property type="match status" value="1"/>
</dbReference>
<evidence type="ECO:0000313" key="15">
    <source>
        <dbReference type="EMBL" id="PWA03474.1"/>
    </source>
</evidence>
<evidence type="ECO:0000256" key="2">
    <source>
        <dbReference type="ARBA" id="ARBA00005109"/>
    </source>
</evidence>
<feature type="domain" description="Acyl-CoA dehydrogenase/oxidase N-terminal" evidence="14">
    <location>
        <begin position="47"/>
        <end position="157"/>
    </location>
</feature>
<proteinExistence type="inferred from homology"/>
<dbReference type="InterPro" id="IPR046373">
    <property type="entry name" value="Acyl-CoA_Oxase/DH_mid-dom_sf"/>
</dbReference>
<dbReference type="InterPro" id="IPR037069">
    <property type="entry name" value="AcylCoA_DH/ox_N_sf"/>
</dbReference>
<evidence type="ECO:0000256" key="8">
    <source>
        <dbReference type="ARBA" id="ARBA00049552"/>
    </source>
</evidence>
<dbReference type="InterPro" id="IPR036250">
    <property type="entry name" value="AcylCo_DH-like_C"/>
</dbReference>
<dbReference type="PANTHER" id="PTHR43831">
    <property type="entry name" value="ISOBUTYRYL-COA DEHYDROGENASE"/>
    <property type="match status" value="1"/>
</dbReference>
<dbReference type="PROSITE" id="PS00072">
    <property type="entry name" value="ACYL_COA_DH_1"/>
    <property type="match status" value="1"/>
</dbReference>
<comment type="cofactor">
    <cofactor evidence="1 11">
        <name>FAD</name>
        <dbReference type="ChEBI" id="CHEBI:57692"/>
    </cofactor>
</comment>
<comment type="catalytic activity">
    <reaction evidence="8">
        <text>(2S)-2-methylbutanoyl-CoA + oxidized [electron-transfer flavoprotein] + H(+) = (2E)-2-methylbut-2-enoyl-CoA + reduced [electron-transfer flavoprotein]</text>
        <dbReference type="Rhea" id="RHEA:48256"/>
        <dbReference type="Rhea" id="RHEA-COMP:10685"/>
        <dbReference type="Rhea" id="RHEA-COMP:10686"/>
        <dbReference type="ChEBI" id="CHEBI:15378"/>
        <dbReference type="ChEBI" id="CHEBI:57337"/>
        <dbReference type="ChEBI" id="CHEBI:57692"/>
        <dbReference type="ChEBI" id="CHEBI:58307"/>
        <dbReference type="ChEBI" id="CHEBI:88166"/>
    </reaction>
    <physiologicalReaction direction="left-to-right" evidence="8">
        <dbReference type="Rhea" id="RHEA:48257"/>
    </physiologicalReaction>
</comment>
<dbReference type="InterPro" id="IPR006089">
    <property type="entry name" value="Acyl-CoA_DH_CS"/>
</dbReference>
<comment type="catalytic activity">
    <reaction evidence="9">
        <text>propanoyl-CoA + oxidized [electron-transfer flavoprotein] + H(+) = acryloyl-CoA + reduced [electron-transfer flavoprotein]</text>
        <dbReference type="Rhea" id="RHEA:31287"/>
        <dbReference type="Rhea" id="RHEA-COMP:10685"/>
        <dbReference type="Rhea" id="RHEA-COMP:10686"/>
        <dbReference type="ChEBI" id="CHEBI:15378"/>
        <dbReference type="ChEBI" id="CHEBI:57367"/>
        <dbReference type="ChEBI" id="CHEBI:57392"/>
        <dbReference type="ChEBI" id="CHEBI:57692"/>
        <dbReference type="ChEBI" id="CHEBI:58307"/>
    </reaction>
    <physiologicalReaction direction="left-to-right" evidence="9">
        <dbReference type="Rhea" id="RHEA:31288"/>
    </physiologicalReaction>
</comment>
<keyword evidence="7 11" id="KW-0560">Oxidoreductase</keyword>
<dbReference type="GO" id="GO:0005739">
    <property type="term" value="C:mitochondrion"/>
    <property type="evidence" value="ECO:0007669"/>
    <property type="project" value="TreeGrafter"/>
</dbReference>
<feature type="domain" description="Acyl-CoA oxidase/dehydrogenase middle" evidence="13">
    <location>
        <begin position="163"/>
        <end position="256"/>
    </location>
</feature>
<keyword evidence="4" id="KW-0101">Branched-chain amino acid catabolism</keyword>
<feature type="domain" description="Acyl-CoA dehydrogenase/oxidase C-terminal" evidence="12">
    <location>
        <begin position="269"/>
        <end position="419"/>
    </location>
</feature>
<dbReference type="Proteomes" id="UP000245591">
    <property type="component" value="Unassembled WGS sequence"/>
</dbReference>
<reference evidence="15 16" key="1">
    <citation type="journal article" date="2018" name="MBio">
        <title>Comparative Genomics Reveals the Core Gene Toolbox for the Fungus-Insect Symbiosis.</title>
        <authorList>
            <person name="Wang Y."/>
            <person name="Stata M."/>
            <person name="Wang W."/>
            <person name="Stajich J.E."/>
            <person name="White M.M."/>
            <person name="Moncalvo J.M."/>
        </authorList>
    </citation>
    <scope>NUCLEOTIDE SEQUENCE [LARGE SCALE GENOMIC DNA]</scope>
    <source>
        <strain evidence="15 16">AUS-126-30</strain>
    </source>
</reference>
<keyword evidence="16" id="KW-1185">Reference proteome</keyword>
<evidence type="ECO:0000259" key="13">
    <source>
        <dbReference type="Pfam" id="PF02770"/>
    </source>
</evidence>
<dbReference type="Pfam" id="PF02770">
    <property type="entry name" value="Acyl-CoA_dh_M"/>
    <property type="match status" value="1"/>
</dbReference>
<dbReference type="FunFam" id="2.40.110.10:FF:000001">
    <property type="entry name" value="Acyl-CoA dehydrogenase, mitochondrial"/>
    <property type="match status" value="1"/>
</dbReference>
<accession>A0A2U1JEN8</accession>
<dbReference type="Gene3D" id="1.10.540.10">
    <property type="entry name" value="Acyl-CoA dehydrogenase/oxidase, N-terminal domain"/>
    <property type="match status" value="1"/>
</dbReference>
<dbReference type="AlphaFoldDB" id="A0A2U1JEN8"/>
<dbReference type="Gene3D" id="2.40.110.10">
    <property type="entry name" value="Butyryl-CoA Dehydrogenase, subunit A, domain 2"/>
    <property type="match status" value="1"/>
</dbReference>
<evidence type="ECO:0000256" key="7">
    <source>
        <dbReference type="ARBA" id="ARBA00023002"/>
    </source>
</evidence>
<dbReference type="PANTHER" id="PTHR43831:SF1">
    <property type="entry name" value="ISOBUTYRYL-COA DEHYDROGENASE, MITOCHONDRIAL"/>
    <property type="match status" value="1"/>
</dbReference>
<evidence type="ECO:0000259" key="12">
    <source>
        <dbReference type="Pfam" id="PF00441"/>
    </source>
</evidence>
<dbReference type="InterPro" id="IPR009075">
    <property type="entry name" value="AcylCo_DH/oxidase_C"/>
</dbReference>
<dbReference type="GO" id="GO:0003995">
    <property type="term" value="F:acyl-CoA dehydrogenase activity"/>
    <property type="evidence" value="ECO:0007669"/>
    <property type="project" value="InterPro"/>
</dbReference>
<evidence type="ECO:0000256" key="5">
    <source>
        <dbReference type="ARBA" id="ARBA00022630"/>
    </source>
</evidence>
<evidence type="ECO:0000256" key="9">
    <source>
        <dbReference type="ARBA" id="ARBA00050268"/>
    </source>
</evidence>
<comment type="caution">
    <text evidence="15">The sequence shown here is derived from an EMBL/GenBank/DDBJ whole genome shotgun (WGS) entry which is preliminary data.</text>
</comment>
<dbReference type="InterPro" id="IPR006091">
    <property type="entry name" value="Acyl-CoA_Oxase/DH_mid-dom"/>
</dbReference>
<organism evidence="15 16">
    <name type="scientific">Smittium angustum</name>
    <dbReference type="NCBI Taxonomy" id="133377"/>
    <lineage>
        <taxon>Eukaryota</taxon>
        <taxon>Fungi</taxon>
        <taxon>Fungi incertae sedis</taxon>
        <taxon>Zoopagomycota</taxon>
        <taxon>Kickxellomycotina</taxon>
        <taxon>Harpellomycetes</taxon>
        <taxon>Harpellales</taxon>
        <taxon>Legeriomycetaceae</taxon>
        <taxon>Smittium</taxon>
    </lineage>
</organism>
<gene>
    <name evidence="15" type="ORF">BB558_000363</name>
</gene>
<dbReference type="InterPro" id="IPR009100">
    <property type="entry name" value="AcylCoA_DH/oxidase_NM_dom_sf"/>
</dbReference>
<evidence type="ECO:0000256" key="4">
    <source>
        <dbReference type="ARBA" id="ARBA00022456"/>
    </source>
</evidence>
<evidence type="ECO:0000256" key="11">
    <source>
        <dbReference type="RuleBase" id="RU362125"/>
    </source>
</evidence>
<dbReference type="InterPro" id="IPR013786">
    <property type="entry name" value="AcylCoA_DH/ox_N"/>
</dbReference>
<dbReference type="SUPFAM" id="SSF47203">
    <property type="entry name" value="Acyl-CoA dehydrogenase C-terminal domain-like"/>
    <property type="match status" value="1"/>
</dbReference>
<evidence type="ECO:0000256" key="6">
    <source>
        <dbReference type="ARBA" id="ARBA00022827"/>
    </source>
</evidence>
<sequence>MISSLSKASRFIKYNRQGFQNLVKFTTTQKRCLTVANTVLDPTIGLTDDQKELYELASTFALEEMAPNMEKWDKEEFIPKDLLEKASTLGFGKLYVSENGGGVGLDRETTSVVFEALSRGCVSTTAYLTLHNTCAWMVDAFGTEAQKEMYLEKLGNMEYLGSYCLTEPGSGSDAMSLTTTAKKDGNKYILNGTKVFISNGGDSDVYLVMARTGGPGPKGISTFIVPKDSVGLSFGKKERKVGWNSQPTRSVILEDCEVSVENLLGGEEGKGFKFAMMGLDGGRINIASCSIGGADASLRAAIEHTTVRNQFGQEISKFQNTQFEIAEMTGKLNASRAIVRQAARLLEAKVPMATASCAMAKQFATDACFDICNRSLQLHGGYGYLKDYPVQQYMRDTRVHQILGGTNEIMKLVVSRSILNSV</sequence>
<dbReference type="EMBL" id="MBFU01000013">
    <property type="protein sequence ID" value="PWA03474.1"/>
    <property type="molecule type" value="Genomic_DNA"/>
</dbReference>
<comment type="similarity">
    <text evidence="3 11">Belongs to the acyl-CoA dehydrogenase family.</text>
</comment>
<dbReference type="FunFam" id="1.20.140.10:FF:000001">
    <property type="entry name" value="Acyl-CoA dehydrogenase"/>
    <property type="match status" value="1"/>
</dbReference>
<dbReference type="Gene3D" id="1.20.140.10">
    <property type="entry name" value="Butyryl-CoA Dehydrogenase, subunit A, domain 3"/>
    <property type="match status" value="1"/>
</dbReference>